<evidence type="ECO:0000313" key="14">
    <source>
        <dbReference type="EMBL" id="MDJ1159499.1"/>
    </source>
</evidence>
<dbReference type="SUPFAM" id="SSF81342">
    <property type="entry name" value="Transmembrane di-heme cytochromes"/>
    <property type="match status" value="1"/>
</dbReference>
<proteinExistence type="inferred from homology"/>
<evidence type="ECO:0000256" key="2">
    <source>
        <dbReference type="ARBA" id="ARBA00008622"/>
    </source>
</evidence>
<dbReference type="Pfam" id="PF01292">
    <property type="entry name" value="Ni_hydr_CYTB"/>
    <property type="match status" value="1"/>
</dbReference>
<dbReference type="PANTHER" id="PTHR30485:SF1">
    <property type="entry name" value="CYTOCHROME YDHU-RELATED"/>
    <property type="match status" value="1"/>
</dbReference>
<organism evidence="14 15">
    <name type="scientific">Chelatococcus albus</name>
    <dbReference type="NCBI Taxonomy" id="3047466"/>
    <lineage>
        <taxon>Bacteria</taxon>
        <taxon>Pseudomonadati</taxon>
        <taxon>Pseudomonadota</taxon>
        <taxon>Alphaproteobacteria</taxon>
        <taxon>Hyphomicrobiales</taxon>
        <taxon>Chelatococcaceae</taxon>
        <taxon>Chelatococcus</taxon>
    </lineage>
</organism>
<dbReference type="Proteomes" id="UP001321492">
    <property type="component" value="Unassembled WGS sequence"/>
</dbReference>
<keyword evidence="4" id="KW-1003">Cell membrane</keyword>
<dbReference type="InterPro" id="IPR051542">
    <property type="entry name" value="Hydrogenase_cytochrome"/>
</dbReference>
<keyword evidence="3" id="KW-0813">Transport</keyword>
<keyword evidence="11 12" id="KW-0472">Membrane</keyword>
<evidence type="ECO:0000256" key="7">
    <source>
        <dbReference type="ARBA" id="ARBA00022723"/>
    </source>
</evidence>
<feature type="transmembrane region" description="Helical" evidence="12">
    <location>
        <begin position="124"/>
        <end position="144"/>
    </location>
</feature>
<feature type="transmembrane region" description="Helical" evidence="12">
    <location>
        <begin position="21"/>
        <end position="41"/>
    </location>
</feature>
<accession>A0ABT7AJG5</accession>
<feature type="transmembrane region" description="Helical" evidence="12">
    <location>
        <begin position="164"/>
        <end position="188"/>
    </location>
</feature>
<evidence type="ECO:0000256" key="4">
    <source>
        <dbReference type="ARBA" id="ARBA00022475"/>
    </source>
</evidence>
<sequence length="198" mass="21688">MKNDRPAVHPLVVRVTHWVNALCVIVMILSGLAIHNAYPTLPFTIPPALTLGGGLIGGLRWHFAAMWLLVLNGLVYLVYGLASGRFARKLWPISPRAVVTDLRAFVAGRLSHDDIGRYNAVQRLLYAGVILALVFAVASGLAIWKPVQLRGLVMALGDFDRARLLHFWAMAAIVLFLLVHVTMALAVPRSLGAMIRGR</sequence>
<protein>
    <submittedName>
        <fullName evidence="14">Cytochrome b/b6 domain-containing protein</fullName>
    </submittedName>
</protein>
<comment type="caution">
    <text evidence="14">The sequence shown here is derived from an EMBL/GenBank/DDBJ whole genome shotgun (WGS) entry which is preliminary data.</text>
</comment>
<feature type="transmembrane region" description="Helical" evidence="12">
    <location>
        <begin position="61"/>
        <end position="82"/>
    </location>
</feature>
<keyword evidence="8" id="KW-0249">Electron transport</keyword>
<gene>
    <name evidence="14" type="ORF">QNA08_14780</name>
</gene>
<keyword evidence="9 12" id="KW-1133">Transmembrane helix</keyword>
<evidence type="ECO:0000256" key="10">
    <source>
        <dbReference type="ARBA" id="ARBA00023004"/>
    </source>
</evidence>
<dbReference type="EMBL" id="JASJEV010000010">
    <property type="protein sequence ID" value="MDJ1159499.1"/>
    <property type="molecule type" value="Genomic_DNA"/>
</dbReference>
<evidence type="ECO:0000256" key="5">
    <source>
        <dbReference type="ARBA" id="ARBA00022617"/>
    </source>
</evidence>
<dbReference type="PANTHER" id="PTHR30485">
    <property type="entry name" value="NI/FE-HYDROGENASE 1 B-TYPE CYTOCHROME SUBUNIT"/>
    <property type="match status" value="1"/>
</dbReference>
<comment type="subcellular location">
    <subcellularLocation>
        <location evidence="1">Cell membrane</location>
        <topology evidence="1">Multi-pass membrane protein</topology>
    </subcellularLocation>
</comment>
<keyword evidence="7" id="KW-0479">Metal-binding</keyword>
<evidence type="ECO:0000256" key="3">
    <source>
        <dbReference type="ARBA" id="ARBA00022448"/>
    </source>
</evidence>
<name>A0ABT7AJG5_9HYPH</name>
<keyword evidence="5" id="KW-0349">Heme</keyword>
<evidence type="ECO:0000259" key="13">
    <source>
        <dbReference type="Pfam" id="PF01292"/>
    </source>
</evidence>
<keyword evidence="10" id="KW-0408">Iron</keyword>
<evidence type="ECO:0000256" key="11">
    <source>
        <dbReference type="ARBA" id="ARBA00023136"/>
    </source>
</evidence>
<keyword evidence="6 12" id="KW-0812">Transmembrane</keyword>
<reference evidence="14 15" key="1">
    <citation type="submission" date="2023-05" db="EMBL/GenBank/DDBJ databases">
        <title>Chelatococcus sp. nov., a moderately thermophilic bacterium isolated from hot spring microbial mat.</title>
        <authorList>
            <person name="Hu C.-J."/>
            <person name="Li W.-J."/>
        </authorList>
    </citation>
    <scope>NUCLEOTIDE SEQUENCE [LARGE SCALE GENOMIC DNA]</scope>
    <source>
        <strain evidence="14 15">SYSU G07232</strain>
    </source>
</reference>
<evidence type="ECO:0000256" key="9">
    <source>
        <dbReference type="ARBA" id="ARBA00022989"/>
    </source>
</evidence>
<evidence type="ECO:0000256" key="12">
    <source>
        <dbReference type="SAM" id="Phobius"/>
    </source>
</evidence>
<evidence type="ECO:0000256" key="8">
    <source>
        <dbReference type="ARBA" id="ARBA00022982"/>
    </source>
</evidence>
<evidence type="ECO:0000256" key="6">
    <source>
        <dbReference type="ARBA" id="ARBA00022692"/>
    </source>
</evidence>
<comment type="similarity">
    <text evidence="2">Belongs to the HupC/HyaC/HydC family.</text>
</comment>
<dbReference type="PRINTS" id="PR00161">
    <property type="entry name" value="NIHGNASECYTB"/>
</dbReference>
<dbReference type="Gene3D" id="1.20.950.20">
    <property type="entry name" value="Transmembrane di-heme cytochromes, Chain C"/>
    <property type="match status" value="1"/>
</dbReference>
<dbReference type="InterPro" id="IPR016174">
    <property type="entry name" value="Di-haem_cyt_TM"/>
</dbReference>
<dbReference type="InterPro" id="IPR011577">
    <property type="entry name" value="Cyt_b561_bac/Ni-Hgenase"/>
</dbReference>
<feature type="domain" description="Cytochrome b561 bacterial/Ni-hydrogenase" evidence="13">
    <location>
        <begin position="8"/>
        <end position="197"/>
    </location>
</feature>
<evidence type="ECO:0000256" key="1">
    <source>
        <dbReference type="ARBA" id="ARBA00004651"/>
    </source>
</evidence>
<keyword evidence="15" id="KW-1185">Reference proteome</keyword>
<dbReference type="RefSeq" id="WP_283741499.1">
    <property type="nucleotide sequence ID" value="NZ_JASJEV010000010.1"/>
</dbReference>
<evidence type="ECO:0000313" key="15">
    <source>
        <dbReference type="Proteomes" id="UP001321492"/>
    </source>
</evidence>
<dbReference type="InterPro" id="IPR000516">
    <property type="entry name" value="Ni-dep_Hydgase_cyt-B"/>
</dbReference>